<evidence type="ECO:0000256" key="10">
    <source>
        <dbReference type="PROSITE-ProRule" id="PRU00591"/>
    </source>
</evidence>
<dbReference type="Gene3D" id="2.10.270.10">
    <property type="entry name" value="Cholin Binding"/>
    <property type="match status" value="2"/>
</dbReference>
<dbReference type="PROSITE" id="PS51170">
    <property type="entry name" value="CW"/>
    <property type="match status" value="1"/>
</dbReference>
<evidence type="ECO:0000313" key="14">
    <source>
        <dbReference type="Proteomes" id="UP000095645"/>
    </source>
</evidence>
<dbReference type="GO" id="GO:0009252">
    <property type="term" value="P:peptidoglycan biosynthetic process"/>
    <property type="evidence" value="ECO:0007669"/>
    <property type="project" value="UniProtKB-KW"/>
</dbReference>
<reference evidence="13 14" key="1">
    <citation type="submission" date="2015-09" db="EMBL/GenBank/DDBJ databases">
        <authorList>
            <consortium name="Pathogen Informatics"/>
        </authorList>
    </citation>
    <scope>NUCLEOTIDE SEQUENCE [LARGE SCALE GENOMIC DNA]</scope>
    <source>
        <strain evidence="13 14">2789STDY5834861</strain>
    </source>
</reference>
<dbReference type="GO" id="GO:0009002">
    <property type="term" value="F:serine-type D-Ala-D-Ala carboxypeptidase activity"/>
    <property type="evidence" value="ECO:0007669"/>
    <property type="project" value="UniProtKB-EC"/>
</dbReference>
<name>A0A174B992_9FIRM</name>
<evidence type="ECO:0000256" key="9">
    <source>
        <dbReference type="PIRSR" id="PIRSR618044-2"/>
    </source>
</evidence>
<evidence type="ECO:0000256" key="5">
    <source>
        <dbReference type="ARBA" id="ARBA00022960"/>
    </source>
</evidence>
<keyword evidence="5" id="KW-0133">Cell shape</keyword>
<keyword evidence="13" id="KW-0121">Carboxypeptidase</keyword>
<dbReference type="GO" id="GO:0071555">
    <property type="term" value="P:cell wall organization"/>
    <property type="evidence" value="ECO:0007669"/>
    <property type="project" value="UniProtKB-KW"/>
</dbReference>
<gene>
    <name evidence="13" type="primary">dacB_6</name>
    <name evidence="13" type="ORF">ERS852476_01527</name>
</gene>
<sequence>MKRKRNHSLRSSVFIFLAALFLLFTCSVSTIYASTLQKPDIAASGKFVKDGDYWIYRYDDKTIAKNVFLKIDKKTYYFNKLGHRWCSWHTIKGKNYYFGTRFQGYLIKNSLIKYKGNYYYVGKDGTMVTGWYTDKSGKKYYFGKDGKAVTGKHKIKGTYYYFNQNGTVTHTGLNYSLSSDCALLMNADTGQIIYGKNENVAHANASTTKIMTCILALENCKLNEKVKFSPYAASIEPSKLYANAGEIFYLKDLLYSLMLPSHNDTAVAIAEHVSGSTAKFVKLMNKKAAEIGCTNTHFATPNGLDAGYNHYTTASDLAKIAQYAIKKPMFRKLVSTGYYSFSNLNTGRSYSIGTTNALLGNVPGVQGMKTGYTNKAGYCFVGLSYSARGNTYISVVLGADSSSARWQDSRTLLTYAYNH</sequence>
<dbReference type="EC" id="3.4.16.4" evidence="13"/>
<proteinExistence type="inferred from homology"/>
<dbReference type="AlphaFoldDB" id="A0A174B992"/>
<comment type="similarity">
    <text evidence="1 11">Belongs to the peptidase S11 family.</text>
</comment>
<evidence type="ECO:0000256" key="1">
    <source>
        <dbReference type="ARBA" id="ARBA00007164"/>
    </source>
</evidence>
<dbReference type="Pfam" id="PF19127">
    <property type="entry name" value="Choline_bind_3"/>
    <property type="match status" value="1"/>
</dbReference>
<keyword evidence="13" id="KW-0645">Protease</keyword>
<accession>A0A174B992</accession>
<feature type="active site" evidence="8">
    <location>
        <position position="261"/>
    </location>
</feature>
<dbReference type="InterPro" id="IPR012338">
    <property type="entry name" value="Beta-lactam/transpept-like"/>
</dbReference>
<evidence type="ECO:0000313" key="13">
    <source>
        <dbReference type="EMBL" id="CUN96326.1"/>
    </source>
</evidence>
<keyword evidence="2" id="KW-0732">Signal</keyword>
<keyword evidence="6" id="KW-0573">Peptidoglycan synthesis</keyword>
<dbReference type="InterPro" id="IPR018044">
    <property type="entry name" value="Peptidase_S11"/>
</dbReference>
<protein>
    <submittedName>
        <fullName evidence="13">D-alanyl-D-alanine carboxypeptidase dacB</fullName>
        <ecNumber evidence="13">3.4.16.4</ecNumber>
    </submittedName>
</protein>
<evidence type="ECO:0000256" key="3">
    <source>
        <dbReference type="ARBA" id="ARBA00022737"/>
    </source>
</evidence>
<dbReference type="InterPro" id="IPR018337">
    <property type="entry name" value="Cell_wall/Cho-bd_repeat"/>
</dbReference>
<dbReference type="GO" id="GO:0008360">
    <property type="term" value="P:regulation of cell shape"/>
    <property type="evidence" value="ECO:0007669"/>
    <property type="project" value="UniProtKB-KW"/>
</dbReference>
<organism evidence="13 14">
    <name type="scientific">Blautia obeum</name>
    <dbReference type="NCBI Taxonomy" id="40520"/>
    <lineage>
        <taxon>Bacteria</taxon>
        <taxon>Bacillati</taxon>
        <taxon>Bacillota</taxon>
        <taxon>Clostridia</taxon>
        <taxon>Lachnospirales</taxon>
        <taxon>Lachnospiraceae</taxon>
        <taxon>Blautia</taxon>
    </lineage>
</organism>
<dbReference type="Gene3D" id="3.40.710.10">
    <property type="entry name" value="DD-peptidase/beta-lactamase superfamily"/>
    <property type="match status" value="1"/>
</dbReference>
<dbReference type="PRINTS" id="PR00725">
    <property type="entry name" value="DADACBPTASE1"/>
</dbReference>
<evidence type="ECO:0000256" key="6">
    <source>
        <dbReference type="ARBA" id="ARBA00022984"/>
    </source>
</evidence>
<feature type="binding site" evidence="9">
    <location>
        <position position="369"/>
    </location>
    <ligand>
        <name>substrate</name>
    </ligand>
</feature>
<dbReference type="EMBL" id="CYZP01000011">
    <property type="protein sequence ID" value="CUN96326.1"/>
    <property type="molecule type" value="Genomic_DNA"/>
</dbReference>
<feature type="active site" description="Acyl-ester intermediate" evidence="8">
    <location>
        <position position="206"/>
    </location>
</feature>
<dbReference type="Pfam" id="PF01473">
    <property type="entry name" value="Choline_bind_1"/>
    <property type="match status" value="2"/>
</dbReference>
<evidence type="ECO:0000256" key="11">
    <source>
        <dbReference type="RuleBase" id="RU004016"/>
    </source>
</evidence>
<evidence type="ECO:0000256" key="4">
    <source>
        <dbReference type="ARBA" id="ARBA00022801"/>
    </source>
</evidence>
<keyword evidence="3" id="KW-0677">Repeat</keyword>
<evidence type="ECO:0000256" key="8">
    <source>
        <dbReference type="PIRSR" id="PIRSR618044-1"/>
    </source>
</evidence>
<dbReference type="GO" id="GO:0006508">
    <property type="term" value="P:proteolysis"/>
    <property type="evidence" value="ECO:0007669"/>
    <property type="project" value="InterPro"/>
</dbReference>
<dbReference type="PANTHER" id="PTHR21581:SF33">
    <property type="entry name" value="D-ALANYL-D-ALANINE CARBOXYPEPTIDASE DACB"/>
    <property type="match status" value="1"/>
</dbReference>
<dbReference type="Proteomes" id="UP000095645">
    <property type="component" value="Unassembled WGS sequence"/>
</dbReference>
<feature type="active site" description="Proton acceptor" evidence="8">
    <location>
        <position position="209"/>
    </location>
</feature>
<evidence type="ECO:0000259" key="12">
    <source>
        <dbReference type="Pfam" id="PF00768"/>
    </source>
</evidence>
<keyword evidence="7" id="KW-0961">Cell wall biogenesis/degradation</keyword>
<evidence type="ECO:0000256" key="7">
    <source>
        <dbReference type="ARBA" id="ARBA00023316"/>
    </source>
</evidence>
<dbReference type="InterPro" id="IPR001967">
    <property type="entry name" value="Peptidase_S11_N"/>
</dbReference>
<feature type="domain" description="Peptidase S11 D-alanyl-D-alanine carboxypeptidase A N-terminal" evidence="12">
    <location>
        <begin position="176"/>
        <end position="400"/>
    </location>
</feature>
<feature type="repeat" description="Cell wall-binding" evidence="10">
    <location>
        <begin position="128"/>
        <end position="148"/>
    </location>
</feature>
<dbReference type="Pfam" id="PF00768">
    <property type="entry name" value="Peptidase_S11"/>
    <property type="match status" value="1"/>
</dbReference>
<evidence type="ECO:0000256" key="2">
    <source>
        <dbReference type="ARBA" id="ARBA00022729"/>
    </source>
</evidence>
<dbReference type="SUPFAM" id="SSF56601">
    <property type="entry name" value="beta-lactamase/transpeptidase-like"/>
    <property type="match status" value="1"/>
</dbReference>
<keyword evidence="4 13" id="KW-0378">Hydrolase</keyword>
<dbReference type="RefSeq" id="WP_008706260.1">
    <property type="nucleotide sequence ID" value="NZ_CYZP01000011.1"/>
</dbReference>
<dbReference type="PANTHER" id="PTHR21581">
    <property type="entry name" value="D-ALANYL-D-ALANINE CARBOXYPEPTIDASE"/>
    <property type="match status" value="1"/>
</dbReference>
<dbReference type="SUPFAM" id="SSF69360">
    <property type="entry name" value="Cell wall binding repeat"/>
    <property type="match status" value="1"/>
</dbReference>